<dbReference type="OrthoDB" id="2442978at2759"/>
<evidence type="ECO:0000313" key="1">
    <source>
        <dbReference type="EMBL" id="RIB29542.1"/>
    </source>
</evidence>
<keyword evidence="2" id="KW-1185">Reference proteome</keyword>
<dbReference type="EMBL" id="QKWP01000036">
    <property type="protein sequence ID" value="RIB29542.1"/>
    <property type="molecule type" value="Genomic_DNA"/>
</dbReference>
<accession>A0A397W6A8</accession>
<proteinExistence type="predicted"/>
<name>A0A397W6A8_9GLOM</name>
<reference evidence="1 2" key="1">
    <citation type="submission" date="2018-06" db="EMBL/GenBank/DDBJ databases">
        <title>Comparative genomics reveals the genomic features of Rhizophagus irregularis, R. cerebriforme, R. diaphanum and Gigaspora rosea, and their symbiotic lifestyle signature.</title>
        <authorList>
            <person name="Morin E."/>
            <person name="San Clemente H."/>
            <person name="Chen E.C.H."/>
            <person name="De La Providencia I."/>
            <person name="Hainaut M."/>
            <person name="Kuo A."/>
            <person name="Kohler A."/>
            <person name="Murat C."/>
            <person name="Tang N."/>
            <person name="Roy S."/>
            <person name="Loubradou J."/>
            <person name="Henrissat B."/>
            <person name="Grigoriev I.V."/>
            <person name="Corradi N."/>
            <person name="Roux C."/>
            <person name="Martin F.M."/>
        </authorList>
    </citation>
    <scope>NUCLEOTIDE SEQUENCE [LARGE SCALE GENOMIC DNA]</scope>
    <source>
        <strain evidence="1 2">DAOM 194757</strain>
    </source>
</reference>
<comment type="caution">
    <text evidence="1">The sequence shown here is derived from an EMBL/GenBank/DDBJ whole genome shotgun (WGS) entry which is preliminary data.</text>
</comment>
<dbReference type="AlphaFoldDB" id="A0A397W6A8"/>
<sequence>MAAPERKQIRNLKATEYEKIQFKATEYGVVVEWIPFNRLVNIQKTSESESGSAFLATWLDVQGWTNGNEQIDEYIKEFQLKATEYDNVIK</sequence>
<organism evidence="1 2">
    <name type="scientific">Gigaspora rosea</name>
    <dbReference type="NCBI Taxonomy" id="44941"/>
    <lineage>
        <taxon>Eukaryota</taxon>
        <taxon>Fungi</taxon>
        <taxon>Fungi incertae sedis</taxon>
        <taxon>Mucoromycota</taxon>
        <taxon>Glomeromycotina</taxon>
        <taxon>Glomeromycetes</taxon>
        <taxon>Diversisporales</taxon>
        <taxon>Gigasporaceae</taxon>
        <taxon>Gigaspora</taxon>
    </lineage>
</organism>
<evidence type="ECO:0000313" key="2">
    <source>
        <dbReference type="Proteomes" id="UP000266673"/>
    </source>
</evidence>
<dbReference type="Proteomes" id="UP000266673">
    <property type="component" value="Unassembled WGS sequence"/>
</dbReference>
<protein>
    <submittedName>
        <fullName evidence="1">Uncharacterized protein</fullName>
    </submittedName>
</protein>
<gene>
    <name evidence="1" type="ORF">C2G38_2155183</name>
</gene>